<evidence type="ECO:0000256" key="6">
    <source>
        <dbReference type="ARBA" id="ARBA00022801"/>
    </source>
</evidence>
<dbReference type="GO" id="GO:0003723">
    <property type="term" value="F:RNA binding"/>
    <property type="evidence" value="ECO:0007669"/>
    <property type="project" value="UniProtKB-KW"/>
</dbReference>
<evidence type="ECO:0000256" key="3">
    <source>
        <dbReference type="ARBA" id="ARBA00022528"/>
    </source>
</evidence>
<dbReference type="PROSITE" id="PS51194">
    <property type="entry name" value="HELICASE_CTER"/>
    <property type="match status" value="1"/>
</dbReference>
<feature type="region of interest" description="Disordered" evidence="12">
    <location>
        <begin position="1"/>
        <end position="71"/>
    </location>
</feature>
<dbReference type="Gene3D" id="1.20.120.1080">
    <property type="match status" value="1"/>
</dbReference>
<evidence type="ECO:0000313" key="15">
    <source>
        <dbReference type="EMBL" id="TFK41033.1"/>
    </source>
</evidence>
<keyword evidence="8" id="KW-0067">ATP-binding</keyword>
<dbReference type="SUPFAM" id="SSF52540">
    <property type="entry name" value="P-loop containing nucleoside triphosphate hydrolases"/>
    <property type="match status" value="1"/>
</dbReference>
<dbReference type="GO" id="GO:0005524">
    <property type="term" value="F:ATP binding"/>
    <property type="evidence" value="ECO:0007669"/>
    <property type="project" value="UniProtKB-KW"/>
</dbReference>
<dbReference type="Pfam" id="PF24899">
    <property type="entry name" value="UBA_DHX29"/>
    <property type="match status" value="1"/>
</dbReference>
<dbReference type="InterPro" id="IPR011709">
    <property type="entry name" value="DEAD-box_helicase_OB_fold"/>
</dbReference>
<dbReference type="PROSITE" id="PS51192">
    <property type="entry name" value="HELICASE_ATP_BIND_1"/>
    <property type="match status" value="1"/>
</dbReference>
<dbReference type="Pfam" id="PF00270">
    <property type="entry name" value="DEAD"/>
    <property type="match status" value="1"/>
</dbReference>
<dbReference type="CDD" id="cd18791">
    <property type="entry name" value="SF2_C_RHA"/>
    <property type="match status" value="1"/>
</dbReference>
<evidence type="ECO:0000259" key="14">
    <source>
        <dbReference type="PROSITE" id="PS51194"/>
    </source>
</evidence>
<keyword evidence="7" id="KW-0347">Helicase</keyword>
<evidence type="ECO:0000259" key="13">
    <source>
        <dbReference type="PROSITE" id="PS51192"/>
    </source>
</evidence>
<dbReference type="GO" id="GO:0016787">
    <property type="term" value="F:hydrolase activity"/>
    <property type="evidence" value="ECO:0007669"/>
    <property type="project" value="UniProtKB-KW"/>
</dbReference>
<feature type="compositionally biased region" description="Pro residues" evidence="12">
    <location>
        <begin position="203"/>
        <end position="214"/>
    </location>
</feature>
<dbReference type="FunFam" id="1.20.120.1080:FF:000002">
    <property type="entry name" value="Putative ATP-dependent RNA helicase DHX36"/>
    <property type="match status" value="1"/>
</dbReference>
<dbReference type="InterPro" id="IPR001650">
    <property type="entry name" value="Helicase_C-like"/>
</dbReference>
<dbReference type="Proteomes" id="UP000308652">
    <property type="component" value="Unassembled WGS sequence"/>
</dbReference>
<keyword evidence="4" id="KW-0934">Plastid</keyword>
<protein>
    <recommendedName>
        <fullName evidence="2">RNA helicase</fullName>
        <ecNumber evidence="2">3.6.4.13</ecNumber>
    </recommendedName>
</protein>
<dbReference type="SMART" id="SM00487">
    <property type="entry name" value="DEXDc"/>
    <property type="match status" value="1"/>
</dbReference>
<evidence type="ECO:0000313" key="16">
    <source>
        <dbReference type="Proteomes" id="UP000308652"/>
    </source>
</evidence>
<keyword evidence="3" id="KW-0150">Chloroplast</keyword>
<dbReference type="Pfam" id="PF21010">
    <property type="entry name" value="HA2_C"/>
    <property type="match status" value="1"/>
</dbReference>
<keyword evidence="10" id="KW-0809">Transit peptide</keyword>
<accession>A0A5C3M8L5</accession>
<dbReference type="Pfam" id="PF07717">
    <property type="entry name" value="OB_NTP_bind"/>
    <property type="match status" value="1"/>
</dbReference>
<dbReference type="InterPro" id="IPR014001">
    <property type="entry name" value="Helicase_ATP-bd"/>
</dbReference>
<evidence type="ECO:0000256" key="8">
    <source>
        <dbReference type="ARBA" id="ARBA00022840"/>
    </source>
</evidence>
<evidence type="ECO:0000256" key="10">
    <source>
        <dbReference type="ARBA" id="ARBA00022946"/>
    </source>
</evidence>
<dbReference type="FunFam" id="3.40.50.300:FF:000819">
    <property type="entry name" value="ATP dependent RNA helicase, putative"/>
    <property type="match status" value="1"/>
</dbReference>
<feature type="domain" description="Helicase ATP-binding" evidence="13">
    <location>
        <begin position="646"/>
        <end position="824"/>
    </location>
</feature>
<dbReference type="InterPro" id="IPR011545">
    <property type="entry name" value="DEAD/DEAH_box_helicase_dom"/>
</dbReference>
<proteinExistence type="predicted"/>
<evidence type="ECO:0000256" key="1">
    <source>
        <dbReference type="ARBA" id="ARBA00004229"/>
    </source>
</evidence>
<sequence>MAKKKKTQLKPVARGFATTSVPKKAVQPEEPEDKDGNLVEDTEVQPDEKKKVSAEEPLTTSAADEFDPEKVDEQSLQNLVDKLQEKTEKEITRTVKVIEIERRSSQLLPEIELDSNLRKYILFLVTEVNHSEGQKLLDEPEEKLIARLAITYGVLKRLGFSESRVEECLRNIKGVDLDEAYDWIYLHCTEDEVGEKVPERTEPTPPLAITPPMPQTSQSLVKSSSKIVSSSTPYILDVNAPPFTPGQIPHAQAVTNEIISEKAGSNLKSRILASVNIERKPEYGFDPVGDADSTAEYVRLKLRYDELAAGKLTAETRGQLKKLQTSLGAVKEDYFFDEHEAELLYRAERQKAEHNALQERLRSPVSPPQPSRPPAKKTPKAVQQPATSNSPKFDIFDADEDDSESSPKAMFELLDDIPAETNDRGSIIGLREMPLPKHWSGRTPKRLLQETVVKADRYAAITYTIISGSSRAKRAAVSIRWEGNRIVEWRMEDIACPEEVQAEQYIATIALHELTYPPTEGFSNSVPVNQSSQTFFRLLPTVFRDLWDELEKRRKEKEDKANRNLWGKLRTIIEPKIDFNGRANVKSTKIAHSALDSATQQYSIPGSEALDHIKLSFQTRQASPAYQEMLVQRSKLPIASYRERIIEALNNSQVLVLSGETGCGKSTQVPSFILEDQLSQGRPCKIYCTEPRRISAISLAQRVSRELGDAPNAVGTASSLVGYSIRLESNISRATRLAFVTNGIALRMLEGGTGQGGQGTAFDEITHIIIDEVHERTIESDFLLIVLKSLLEQRSDLKVVLMSATMDAEKISDYFGGCPTLHIPGRTFPVDVQYLEDAVEYSHWTVTENSPYARRSYDKFYKSKNQPDWTEVLADDDDDDEATVDKENMKLGKRYSAETAATLKLFDERLIPYDLIMRILEMICFEDESKFYYSAAILVFMPGLGEIRRLNDILMEHPKFGSESEFRICPLHSTLSSENQSAVFDIPPPGIRKIVIATNIAETGITIPDITCVIDLGKHREMRFDEKRQISRLVETFIAKSNAAQRRGRAGRIRTGLCFHLFTKLRHDTMMQDSPLPEMLRLSLSDLALRIKIMRVKMGSSIEDVLSRAMDPPLSINIQRAISMLVEVRALTTSEEITPMGRLLSALPTDVHLGKFLLVSAMFRCLDPALTIAAALNSKSPFVSPMGLEQEADRAKNSFRSENSDFMTIHNAFASWRRASANPGFIRKFCRVNYLSHQNLQQIEELRQQFLGYLIDSSFIQADKAFIQELNRGRYGRNRTRFVTVPQEFDFNSTNIALVNAALVAGLYPKILSIDRSNGQMRTITNNQQVSFHPSSVNFGRKPLAFGVNHLNYFTLMHSKKLYAWETAPVDDLAMLLLCGDCDFRLTTDVISIDRRIRFRTSPKTNIALKFLRSQLNSILSQQFRGKPLTDAQVRWNELAMMVLGKVKMKDEAEEPMLTEGRR</sequence>
<feature type="compositionally biased region" description="Acidic residues" evidence="12">
    <location>
        <begin position="29"/>
        <end position="45"/>
    </location>
</feature>
<dbReference type="FunFam" id="3.40.50.300:FF:000500">
    <property type="entry name" value="ATP-dependent RNA helicase DHX29"/>
    <property type="match status" value="1"/>
</dbReference>
<dbReference type="CDD" id="cd17917">
    <property type="entry name" value="DEXHc_RHA-like"/>
    <property type="match status" value="1"/>
</dbReference>
<dbReference type="Gene3D" id="3.40.50.300">
    <property type="entry name" value="P-loop containing nucleotide triphosphate hydrolases"/>
    <property type="match status" value="2"/>
</dbReference>
<evidence type="ECO:0000256" key="2">
    <source>
        <dbReference type="ARBA" id="ARBA00012552"/>
    </source>
</evidence>
<name>A0A5C3M8L5_9AGAR</name>
<keyword evidence="5" id="KW-0547">Nucleotide-binding</keyword>
<dbReference type="EC" id="3.6.4.13" evidence="2"/>
<feature type="region of interest" description="Disordered" evidence="12">
    <location>
        <begin position="195"/>
        <end position="218"/>
    </location>
</feature>
<dbReference type="GO" id="GO:0003724">
    <property type="term" value="F:RNA helicase activity"/>
    <property type="evidence" value="ECO:0007669"/>
    <property type="project" value="UniProtKB-EC"/>
</dbReference>
<dbReference type="PANTHER" id="PTHR18934:SF145">
    <property type="entry name" value="ATP-DEPENDENT RNA HELICASE DHX57-RELATED"/>
    <property type="match status" value="1"/>
</dbReference>
<evidence type="ECO:0000256" key="9">
    <source>
        <dbReference type="ARBA" id="ARBA00022884"/>
    </source>
</evidence>
<dbReference type="InterPro" id="IPR027417">
    <property type="entry name" value="P-loop_NTPase"/>
</dbReference>
<evidence type="ECO:0000256" key="4">
    <source>
        <dbReference type="ARBA" id="ARBA00022640"/>
    </source>
</evidence>
<gene>
    <name evidence="15" type="ORF">BDQ12DRAFT_646732</name>
</gene>
<reference evidence="15 16" key="1">
    <citation type="journal article" date="2019" name="Nat. Ecol. Evol.">
        <title>Megaphylogeny resolves global patterns of mushroom evolution.</title>
        <authorList>
            <person name="Varga T."/>
            <person name="Krizsan K."/>
            <person name="Foldi C."/>
            <person name="Dima B."/>
            <person name="Sanchez-Garcia M."/>
            <person name="Sanchez-Ramirez S."/>
            <person name="Szollosi G.J."/>
            <person name="Szarkandi J.G."/>
            <person name="Papp V."/>
            <person name="Albert L."/>
            <person name="Andreopoulos W."/>
            <person name="Angelini C."/>
            <person name="Antonin V."/>
            <person name="Barry K.W."/>
            <person name="Bougher N.L."/>
            <person name="Buchanan P."/>
            <person name="Buyck B."/>
            <person name="Bense V."/>
            <person name="Catcheside P."/>
            <person name="Chovatia M."/>
            <person name="Cooper J."/>
            <person name="Damon W."/>
            <person name="Desjardin D."/>
            <person name="Finy P."/>
            <person name="Geml J."/>
            <person name="Haridas S."/>
            <person name="Hughes K."/>
            <person name="Justo A."/>
            <person name="Karasinski D."/>
            <person name="Kautmanova I."/>
            <person name="Kiss B."/>
            <person name="Kocsube S."/>
            <person name="Kotiranta H."/>
            <person name="LaButti K.M."/>
            <person name="Lechner B.E."/>
            <person name="Liimatainen K."/>
            <person name="Lipzen A."/>
            <person name="Lukacs Z."/>
            <person name="Mihaltcheva S."/>
            <person name="Morgado L.N."/>
            <person name="Niskanen T."/>
            <person name="Noordeloos M.E."/>
            <person name="Ohm R.A."/>
            <person name="Ortiz-Santana B."/>
            <person name="Ovrebo C."/>
            <person name="Racz N."/>
            <person name="Riley R."/>
            <person name="Savchenko A."/>
            <person name="Shiryaev A."/>
            <person name="Soop K."/>
            <person name="Spirin V."/>
            <person name="Szebenyi C."/>
            <person name="Tomsovsky M."/>
            <person name="Tulloss R.E."/>
            <person name="Uehling J."/>
            <person name="Grigoriev I.V."/>
            <person name="Vagvolgyi C."/>
            <person name="Papp T."/>
            <person name="Martin F.M."/>
            <person name="Miettinen O."/>
            <person name="Hibbett D.S."/>
            <person name="Nagy L.G."/>
        </authorList>
    </citation>
    <scope>NUCLEOTIDE SEQUENCE [LARGE SCALE GENOMIC DNA]</scope>
    <source>
        <strain evidence="15 16">CBS 166.37</strain>
    </source>
</reference>
<comment type="subcellular location">
    <subcellularLocation>
        <location evidence="1">Plastid</location>
        <location evidence="1">Chloroplast</location>
    </subcellularLocation>
</comment>
<dbReference type="SMART" id="SM00490">
    <property type="entry name" value="HELICc"/>
    <property type="match status" value="1"/>
</dbReference>
<evidence type="ECO:0000256" key="12">
    <source>
        <dbReference type="SAM" id="MobiDB-lite"/>
    </source>
</evidence>
<evidence type="ECO:0000256" key="7">
    <source>
        <dbReference type="ARBA" id="ARBA00022806"/>
    </source>
</evidence>
<feature type="domain" description="Helicase C-terminal" evidence="14">
    <location>
        <begin position="927"/>
        <end position="1095"/>
    </location>
</feature>
<dbReference type="InterPro" id="IPR056890">
    <property type="entry name" value="UBA_DHX29-like"/>
</dbReference>
<dbReference type="PANTHER" id="PTHR18934">
    <property type="entry name" value="ATP-DEPENDENT RNA HELICASE"/>
    <property type="match status" value="1"/>
</dbReference>
<dbReference type="STRING" id="68775.A0A5C3M8L5"/>
<keyword evidence="9" id="KW-0694">RNA-binding</keyword>
<feature type="region of interest" description="Disordered" evidence="12">
    <location>
        <begin position="354"/>
        <end position="405"/>
    </location>
</feature>
<organism evidence="15 16">
    <name type="scientific">Crucibulum laeve</name>
    <dbReference type="NCBI Taxonomy" id="68775"/>
    <lineage>
        <taxon>Eukaryota</taxon>
        <taxon>Fungi</taxon>
        <taxon>Dikarya</taxon>
        <taxon>Basidiomycota</taxon>
        <taxon>Agaricomycotina</taxon>
        <taxon>Agaricomycetes</taxon>
        <taxon>Agaricomycetidae</taxon>
        <taxon>Agaricales</taxon>
        <taxon>Agaricineae</taxon>
        <taxon>Nidulariaceae</taxon>
        <taxon>Crucibulum</taxon>
    </lineage>
</organism>
<dbReference type="SMART" id="SM00847">
    <property type="entry name" value="HA2"/>
    <property type="match status" value="1"/>
</dbReference>
<keyword evidence="16" id="KW-1185">Reference proteome</keyword>
<comment type="catalytic activity">
    <reaction evidence="11">
        <text>ATP + H2O = ADP + phosphate + H(+)</text>
        <dbReference type="Rhea" id="RHEA:13065"/>
        <dbReference type="ChEBI" id="CHEBI:15377"/>
        <dbReference type="ChEBI" id="CHEBI:15378"/>
        <dbReference type="ChEBI" id="CHEBI:30616"/>
        <dbReference type="ChEBI" id="CHEBI:43474"/>
        <dbReference type="ChEBI" id="CHEBI:456216"/>
        <dbReference type="EC" id="3.6.4.13"/>
    </reaction>
</comment>
<keyword evidence="6 15" id="KW-0378">Hydrolase</keyword>
<dbReference type="EMBL" id="ML213595">
    <property type="protein sequence ID" value="TFK41033.1"/>
    <property type="molecule type" value="Genomic_DNA"/>
</dbReference>
<dbReference type="InterPro" id="IPR007502">
    <property type="entry name" value="Helicase-assoc_dom"/>
</dbReference>
<dbReference type="OrthoDB" id="5600252at2759"/>
<evidence type="ECO:0000256" key="5">
    <source>
        <dbReference type="ARBA" id="ARBA00022741"/>
    </source>
</evidence>
<evidence type="ECO:0000256" key="11">
    <source>
        <dbReference type="ARBA" id="ARBA00047984"/>
    </source>
</evidence>
<dbReference type="Pfam" id="PF00271">
    <property type="entry name" value="Helicase_C"/>
    <property type="match status" value="1"/>
</dbReference>